<dbReference type="Gene3D" id="2.170.16.10">
    <property type="entry name" value="Hedgehog/Intein (Hint) domain"/>
    <property type="match status" value="1"/>
</dbReference>
<evidence type="ECO:0000256" key="3">
    <source>
        <dbReference type="SAM" id="MobiDB-lite"/>
    </source>
</evidence>
<dbReference type="Pfam" id="PF05593">
    <property type="entry name" value="RHS_repeat"/>
    <property type="match status" value="1"/>
</dbReference>
<dbReference type="CDD" id="cd00081">
    <property type="entry name" value="Hint"/>
    <property type="match status" value="1"/>
</dbReference>
<proteinExistence type="predicted"/>
<evidence type="ECO:0000256" key="2">
    <source>
        <dbReference type="SAM" id="Coils"/>
    </source>
</evidence>
<dbReference type="Pfam" id="PF25023">
    <property type="entry name" value="TEN_YD-shell"/>
    <property type="match status" value="1"/>
</dbReference>
<evidence type="ECO:0000256" key="1">
    <source>
        <dbReference type="ARBA" id="ARBA00022737"/>
    </source>
</evidence>
<dbReference type="SUPFAM" id="SSF51294">
    <property type="entry name" value="Hedgehog/intein (Hint) domain"/>
    <property type="match status" value="1"/>
</dbReference>
<protein>
    <recommendedName>
        <fullName evidence="4">Teneurin-like YD-shell domain-containing protein</fullName>
    </recommendedName>
</protein>
<feature type="domain" description="Teneurin-like YD-shell" evidence="4">
    <location>
        <begin position="1676"/>
        <end position="1875"/>
    </location>
</feature>
<dbReference type="PANTHER" id="PTHR32305:SF17">
    <property type="entry name" value="TRNA NUCLEASE WAPA"/>
    <property type="match status" value="1"/>
</dbReference>
<reference evidence="5" key="1">
    <citation type="submission" date="2021-06" db="EMBL/GenBank/DDBJ databases">
        <authorList>
            <person name="Arsene-Ploetze F."/>
        </authorList>
    </citation>
    <scope>NUCLEOTIDE SEQUENCE</scope>
    <source>
        <strain evidence="5">SBRY1</strain>
    </source>
</reference>
<dbReference type="InterPro" id="IPR050708">
    <property type="entry name" value="T6SS_VgrG/RHS"/>
</dbReference>
<evidence type="ECO:0000313" key="5">
    <source>
        <dbReference type="EMBL" id="CAG7623975.1"/>
    </source>
</evidence>
<dbReference type="NCBIfam" id="TIGR01643">
    <property type="entry name" value="YD_repeat_2x"/>
    <property type="match status" value="1"/>
</dbReference>
<feature type="region of interest" description="Disordered" evidence="3">
    <location>
        <begin position="1253"/>
        <end position="1278"/>
    </location>
</feature>
<organism evidence="5 6">
    <name type="scientific">Actinacidiphila bryophytorum</name>
    <dbReference type="NCBI Taxonomy" id="1436133"/>
    <lineage>
        <taxon>Bacteria</taxon>
        <taxon>Bacillati</taxon>
        <taxon>Actinomycetota</taxon>
        <taxon>Actinomycetes</taxon>
        <taxon>Kitasatosporales</taxon>
        <taxon>Streptomycetaceae</taxon>
        <taxon>Actinacidiphila</taxon>
    </lineage>
</organism>
<feature type="region of interest" description="Disordered" evidence="3">
    <location>
        <begin position="1902"/>
        <end position="1940"/>
    </location>
</feature>
<dbReference type="InterPro" id="IPR006530">
    <property type="entry name" value="YD"/>
</dbReference>
<name>A0A9W4E569_9ACTN</name>
<evidence type="ECO:0000259" key="4">
    <source>
        <dbReference type="Pfam" id="PF25023"/>
    </source>
</evidence>
<evidence type="ECO:0000313" key="6">
    <source>
        <dbReference type="Proteomes" id="UP001153328"/>
    </source>
</evidence>
<dbReference type="Pfam" id="PF07591">
    <property type="entry name" value="PT-HINT"/>
    <property type="match status" value="1"/>
</dbReference>
<feature type="region of interest" description="Disordered" evidence="3">
    <location>
        <begin position="1848"/>
        <end position="1867"/>
    </location>
</feature>
<keyword evidence="6" id="KW-1185">Reference proteome</keyword>
<dbReference type="EMBL" id="CAJVAX010000012">
    <property type="protein sequence ID" value="CAG7623975.1"/>
    <property type="molecule type" value="Genomic_DNA"/>
</dbReference>
<dbReference type="PROSITE" id="PS50818">
    <property type="entry name" value="INTEIN_C_TER"/>
    <property type="match status" value="1"/>
</dbReference>
<dbReference type="Proteomes" id="UP001153328">
    <property type="component" value="Unassembled WGS sequence"/>
</dbReference>
<dbReference type="PANTHER" id="PTHR32305">
    <property type="match status" value="1"/>
</dbReference>
<keyword evidence="2" id="KW-0175">Coiled coil</keyword>
<comment type="caution">
    <text evidence="5">The sequence shown here is derived from an EMBL/GenBank/DDBJ whole genome shotgun (WGS) entry which is preliminary data.</text>
</comment>
<dbReference type="InterPro" id="IPR022385">
    <property type="entry name" value="Rhs_assc_core"/>
</dbReference>
<gene>
    <name evidence="5" type="ORF">SBRY_20002</name>
</gene>
<dbReference type="InterPro" id="IPR030934">
    <property type="entry name" value="Intein_C"/>
</dbReference>
<feature type="compositionally biased region" description="Low complexity" evidence="3">
    <location>
        <begin position="1916"/>
        <end position="1940"/>
    </location>
</feature>
<dbReference type="InterPro" id="IPR031325">
    <property type="entry name" value="RHS_repeat"/>
</dbReference>
<dbReference type="InterPro" id="IPR056823">
    <property type="entry name" value="TEN-like_YD-shell"/>
</dbReference>
<dbReference type="Gene3D" id="2.180.10.10">
    <property type="entry name" value="RHS repeat-associated core"/>
    <property type="match status" value="2"/>
</dbReference>
<dbReference type="InterPro" id="IPR036844">
    <property type="entry name" value="Hint_dom_sf"/>
</dbReference>
<feature type="coiled-coil region" evidence="2">
    <location>
        <begin position="2018"/>
        <end position="2045"/>
    </location>
</feature>
<dbReference type="NCBIfam" id="TIGR01443">
    <property type="entry name" value="intein_Cterm"/>
    <property type="match status" value="1"/>
</dbReference>
<sequence>MRSHIGMPMRRRSAAGARKSWAWGLWAALLALVVPFVTGGPAAEAAAPHYDVKPKKERVVPVEPVAHRSVKVPAMPAWDPAAAHRSWPAAGSADVAVTPAAARAAALPVRLAQAPPRTPVKAQAKAQGKAAARTPVTPVTHARVTVADQKAAQRLHLGGLVLQVARTDGATGTGDVQVSLDYGAFKDAYGADWGSRLRLVSLPACALTTPDLPSCQTETPLASTNDSGTHVVSAVVPLSTTAVLAAAAGASGGGGSFSATSLSPSGQWSGGGATGDFSWSYPIGVPDVPGGLQPSVGLSYSSQSIDGRTSTTSPQASWIGDGWEYSPGFVEESYTGCADDTAGGSPKTGDQCWSDAADTVTLSLNGASNTLVHDDATGTWHPQGDSGEIVKVATDTVNADQEHRYFTVTTTDGTTYYFGRNQLPGWSDHGTAADDPVTNSVWTARVYGNDTGEPCHASTFTASACNQAYRWNLDYVADDHGNAVSYWYTPETGYYGPDNTTSPAPYTRGGYLTKIQYGQRAGKVYDTAGTPAAAQVFFDTAERCLPGTDFDCAPAKLTAANAAHWPDVPADQICASTGTCNNHGPAYFTTRWLTGIRTQVLVGTGYQNVDSWALTHAFPPPADAKDTTTPTAWLTGITRTGLDGGTLATEPVTFAGQAMVNRVDGLDGYQPLARYRLTTITTETGEVVQVQYTVPQCHRSGTTVLPGAADDNHLLCYPVYWTPPGQVEPQLDWFNKYLVHAVTEQDPTGGGQPMETVYSYVGDPAWHFADEPGTPAKYRTWNQWRGFGQVETRTGSDTTGTTLTRLNYFRGMDGDKTSGGTRSVSLTSAGGDVTATDKDWYAGQVFEARNYDGDGGALLSDAVTVPWASAATATQTRTKAGLGPVSAHILGMAQERATTTKADGTAITDETDYTHDADTGLVLAVDDKGDLSTTADDRCEKTAYATGGSGQLLPAPRRITSLGVGCGATPAYPGDLLSDDVIFYDGATDSTAPVTGPADVTKVQKADSAAADGTPHYVTASTTTLPGTNTPDYDIYGRPLSQTDALGHRTTTAYTPATGAAPTRIKTTEPQVTGQLQGFSSTTTYDPARGLPLATTDVSGYTTSSTYDPLGRITAGWDAGFSQSLGAQPNVTYTYGLSNSAPSTVTTRTLVDNGSATTYQTSVSIYDALLRPRETQTATVDGGRVISDIAYDDHGWTVKANGPYYTKGSPDGTLVYAPDDQVANETATFYDGAGRVTASAAYTFGSETWRTTTAYPGSDRTDVTPPDGASPTSTFTDGRGRTVKLLTYHGTTPSGSADTITYTYDKSGHQTGLKDGDGNVWSSGYDMLGRKTSQTDPDTGTSTSSYDLTGQQLTATDARGRTVTSTYDELGRPTATYDTTGGAAPGTGNRLASWTYDTLKKGLPTSSTSYDDGLAYTSKILGYDSHGWTGSTETIIPAGDGNPAGTYITDRTYTPTGNLHSYTEGAAGSLPQETVSYGYDTFGRPTSAGGDVGSWDYVDKLAWTEYDEPEQFTFGPSGNFAQTTYSYDEQTRRLAGQLTVTQSGHVRADNTTYTYKAAGQVTRISDQLDTGQTDTQCFRYDGAQRLSAAWTATDACAATPAAGSAATIGGPAPYWQSWTYDAIGDRATQTDHDLAGDAAQDTVATSTDAKATGGPAHALAQVATHAPAAPVTDAVTSYTYDQAGNVATRTTQAGTDTFTFNTAGKLAKLQQTGTAGDTTYVYDADGNLLVRRDATGATAYLGDEEITLKAGATGITGVRYISIAGQPVAVHSSDGTFAYVVSDRQGTGQLQIDAATQTLTRRQYLPFGQTRTATSGWLGTRGYVGGQQDDTTGLTNFGAREYDATTGRFLTPDPLLAPGDPQSLNAYAYADNSPVTLSDPSGNQPEDCRYYECQMYNGHFIFGNKRPQQPGGGSGSSSPGKPDASSTTKKAQDDAAAAQRAADTASQVAAAARAHKEGLVSKIVHLVGDLIGVNDAISCFTEGNVMGCINTALGSVPWTKVFKAFKVGIKAFKVWREVEKAEGLVKDTQEALNVAEDVLAAKREASSAAAMNDAKAAADEAAKEAPSPAPTCHSFLAQTPVAMASGDPKAISDLKVGDAVQATDPQTGLTRPEKVQKVIVTHTDEEFTDLTLTTDDAHPNAPPAHLTTTWHHPFWDATHHRWTEAHALTPGTHLRRPDGTTATVTTVRNYHRQAVTYDLTVTDLHSYYVLAGTTSVLVHNCGTGPTEADAVAARGRAEELQSQRNDYPHAAQHGTTAVIGVFNTKTRQWVNKVAINGDGAAPWALRSGEEFVQGAGHAEQTILNSLGSHEVVGFGGTSRNICRDTCYALLNSRGMRFGGAGYFGGRADKTPFSYFWQEGS</sequence>
<keyword evidence="1" id="KW-0677">Repeat</keyword>
<dbReference type="NCBIfam" id="TIGR03696">
    <property type="entry name" value="Rhs_assc_core"/>
    <property type="match status" value="1"/>
</dbReference>
<accession>A0A9W4E569</accession>